<dbReference type="OMA" id="KCAISSW"/>
<evidence type="ECO:0000256" key="4">
    <source>
        <dbReference type="ARBA" id="ARBA00022989"/>
    </source>
</evidence>
<dbReference type="GO" id="GO:0005886">
    <property type="term" value="C:plasma membrane"/>
    <property type="evidence" value="ECO:0000318"/>
    <property type="project" value="GO_Central"/>
</dbReference>
<reference evidence="11" key="1">
    <citation type="submission" date="2015-02" db="EMBL/GenBank/DDBJ databases">
        <title>Genome sequencing for Strongylocentrotus purpuratus.</title>
        <authorList>
            <person name="Murali S."/>
            <person name="Liu Y."/>
            <person name="Vee V."/>
            <person name="English A."/>
            <person name="Wang M."/>
            <person name="Skinner E."/>
            <person name="Han Y."/>
            <person name="Muzny D.M."/>
            <person name="Worley K.C."/>
            <person name="Gibbs R.A."/>
        </authorList>
    </citation>
    <scope>NUCLEOTIDE SEQUENCE</scope>
</reference>
<protein>
    <submittedName>
        <fullName evidence="10">Uncharacterized protein</fullName>
    </submittedName>
</protein>
<dbReference type="Proteomes" id="UP000007110">
    <property type="component" value="Unassembled WGS sequence"/>
</dbReference>
<keyword evidence="4" id="KW-1133">Transmembrane helix</keyword>
<dbReference type="PRINTS" id="PR00261">
    <property type="entry name" value="LDLRECEPTOR"/>
</dbReference>
<feature type="disulfide bond" evidence="9">
    <location>
        <begin position="56"/>
        <end position="68"/>
    </location>
</feature>
<keyword evidence="6 9" id="KW-1015">Disulfide bond</keyword>
<dbReference type="InterPro" id="IPR051221">
    <property type="entry name" value="LDLR-related"/>
</dbReference>
<dbReference type="RefSeq" id="XP_030838383.1">
    <property type="nucleotide sequence ID" value="XM_030982523.1"/>
</dbReference>
<evidence type="ECO:0000256" key="8">
    <source>
        <dbReference type="ARBA" id="ARBA00023180"/>
    </source>
</evidence>
<dbReference type="InterPro" id="IPR002172">
    <property type="entry name" value="LDrepeatLR_classA_rpt"/>
</dbReference>
<feature type="disulfide bond" evidence="9">
    <location>
        <begin position="113"/>
        <end position="128"/>
    </location>
</feature>
<keyword evidence="7" id="KW-0675">Receptor</keyword>
<evidence type="ECO:0000256" key="2">
    <source>
        <dbReference type="ARBA" id="ARBA00022692"/>
    </source>
</evidence>
<feature type="disulfide bond" evidence="9">
    <location>
        <begin position="133"/>
        <end position="145"/>
    </location>
</feature>
<comment type="subcellular location">
    <subcellularLocation>
        <location evidence="1">Membrane</location>
        <topology evidence="1">Single-pass membrane protein</topology>
    </subcellularLocation>
</comment>
<dbReference type="Gene3D" id="4.10.400.10">
    <property type="entry name" value="Low-density Lipoprotein Receptor"/>
    <property type="match status" value="4"/>
</dbReference>
<dbReference type="KEGG" id="spu:115922818"/>
<reference evidence="10" key="2">
    <citation type="submission" date="2021-01" db="UniProtKB">
        <authorList>
            <consortium name="EnsemblMetazoa"/>
        </authorList>
    </citation>
    <scope>IDENTIFICATION</scope>
</reference>
<dbReference type="SMART" id="SM00192">
    <property type="entry name" value="LDLa"/>
    <property type="match status" value="5"/>
</dbReference>
<keyword evidence="5" id="KW-0472">Membrane</keyword>
<keyword evidence="11" id="KW-1185">Reference proteome</keyword>
<dbReference type="PANTHER" id="PTHR22722">
    <property type="entry name" value="LOW-DENSITY LIPOPROTEIN RECEPTOR-RELATED PROTEIN 2-RELATED"/>
    <property type="match status" value="1"/>
</dbReference>
<evidence type="ECO:0000256" key="3">
    <source>
        <dbReference type="ARBA" id="ARBA00022737"/>
    </source>
</evidence>
<evidence type="ECO:0000256" key="7">
    <source>
        <dbReference type="ARBA" id="ARBA00023170"/>
    </source>
</evidence>
<feature type="disulfide bond" evidence="9">
    <location>
        <begin position="94"/>
        <end position="106"/>
    </location>
</feature>
<keyword evidence="3" id="KW-0677">Repeat</keyword>
<evidence type="ECO:0000256" key="6">
    <source>
        <dbReference type="ARBA" id="ARBA00023157"/>
    </source>
</evidence>
<dbReference type="EnsemblMetazoa" id="XM_030982523">
    <property type="protein sequence ID" value="XP_030838383"/>
    <property type="gene ID" value="LOC115922818"/>
</dbReference>
<evidence type="ECO:0000313" key="11">
    <source>
        <dbReference type="Proteomes" id="UP000007110"/>
    </source>
</evidence>
<dbReference type="GeneID" id="115922818"/>
<evidence type="ECO:0000256" key="9">
    <source>
        <dbReference type="PROSITE-ProRule" id="PRU00124"/>
    </source>
</evidence>
<dbReference type="OrthoDB" id="10016557at2759"/>
<dbReference type="PROSITE" id="PS50068">
    <property type="entry name" value="LDLRA_2"/>
    <property type="match status" value="5"/>
</dbReference>
<evidence type="ECO:0000256" key="1">
    <source>
        <dbReference type="ARBA" id="ARBA00004167"/>
    </source>
</evidence>
<accession>A0A7M7SXF4</accession>
<feature type="disulfide bond" evidence="9">
    <location>
        <begin position="264"/>
        <end position="276"/>
    </location>
</feature>
<feature type="disulfide bond" evidence="9">
    <location>
        <begin position="178"/>
        <end position="196"/>
    </location>
</feature>
<feature type="disulfide bond" evidence="9">
    <location>
        <begin position="152"/>
        <end position="167"/>
    </location>
</feature>
<feature type="disulfide bond" evidence="9">
    <location>
        <begin position="101"/>
        <end position="119"/>
    </location>
</feature>
<evidence type="ECO:0000313" key="10">
    <source>
        <dbReference type="EnsemblMetazoa" id="XP_030838383"/>
    </source>
</evidence>
<dbReference type="SUPFAM" id="SSF57424">
    <property type="entry name" value="LDL receptor-like module"/>
    <property type="match status" value="5"/>
</dbReference>
<dbReference type="InterPro" id="IPR023415">
    <property type="entry name" value="LDLR_class-A_CS"/>
</dbReference>
<dbReference type="InterPro" id="IPR036055">
    <property type="entry name" value="LDL_receptor-like_sf"/>
</dbReference>
<dbReference type="InParanoid" id="A0A7M7SXF4"/>
<feature type="disulfide bond" evidence="9">
    <location>
        <begin position="75"/>
        <end position="90"/>
    </location>
</feature>
<evidence type="ECO:0000256" key="5">
    <source>
        <dbReference type="ARBA" id="ARBA00023136"/>
    </source>
</evidence>
<keyword evidence="2" id="KW-0812">Transmembrane</keyword>
<feature type="disulfide bond" evidence="9">
    <location>
        <begin position="140"/>
        <end position="158"/>
    </location>
</feature>
<feature type="disulfide bond" evidence="9">
    <location>
        <begin position="283"/>
        <end position="298"/>
    </location>
</feature>
<name>A0A7M7SXF4_STRPU</name>
<keyword evidence="8" id="KW-0325">Glycoprotein</keyword>
<dbReference type="FunFam" id="4.10.400.10:FF:000113">
    <property type="entry name" value="Low-density lipoprotein receptor-related protein 8"/>
    <property type="match status" value="1"/>
</dbReference>
<comment type="caution">
    <text evidence="9">Lacks conserved residue(s) required for the propagation of feature annotation.</text>
</comment>
<proteinExistence type="predicted"/>
<dbReference type="Pfam" id="PF00057">
    <property type="entry name" value="Ldl_recept_a"/>
    <property type="match status" value="4"/>
</dbReference>
<sequence>MLVYDPATSTDLSTDLWHDVACASPETTQFICKTPATEEEKMFLTFSEFLDPMESCGPGLFHCTSGECIHDVFLCDAAVDCQDSSDETDCNEGCDENQFECNDESCISVSFVCDTIPDCKDISDENNCVYSRCSESEFTCDNGQCIDIFKRCDFVSHCYDSSDEGDCVLELSSSAFQCFDGSLFPNKVRCDGMLDCISRTDEDEDPCDYRVNPNFVCNSDTELECDNGACAPLDTICMYELNEVGLLNGCRDVTNLKECETHTCPSWTLKCPDSYCIPLRYRCDGKMDCPKGEDEQDCGMA</sequence>
<feature type="disulfide bond" evidence="9">
    <location>
        <begin position="63"/>
        <end position="81"/>
    </location>
</feature>
<dbReference type="PROSITE" id="PS01209">
    <property type="entry name" value="LDLRA_1"/>
    <property type="match status" value="3"/>
</dbReference>
<organism evidence="10 11">
    <name type="scientific">Strongylocentrotus purpuratus</name>
    <name type="common">Purple sea urchin</name>
    <dbReference type="NCBI Taxonomy" id="7668"/>
    <lineage>
        <taxon>Eukaryota</taxon>
        <taxon>Metazoa</taxon>
        <taxon>Echinodermata</taxon>
        <taxon>Eleutherozoa</taxon>
        <taxon>Echinozoa</taxon>
        <taxon>Echinoidea</taxon>
        <taxon>Euechinoidea</taxon>
        <taxon>Echinacea</taxon>
        <taxon>Camarodonta</taxon>
        <taxon>Echinidea</taxon>
        <taxon>Strongylocentrotidae</taxon>
        <taxon>Strongylocentrotus</taxon>
    </lineage>
</organism>
<dbReference type="PANTHER" id="PTHR22722:SF14">
    <property type="entry name" value="MEGALIN, ISOFORM A"/>
    <property type="match status" value="1"/>
</dbReference>
<feature type="disulfide bond" evidence="9">
    <location>
        <begin position="271"/>
        <end position="289"/>
    </location>
</feature>
<dbReference type="CDD" id="cd00112">
    <property type="entry name" value="LDLa"/>
    <property type="match status" value="4"/>
</dbReference>
<dbReference type="AlphaFoldDB" id="A0A7M7SXF4"/>